<dbReference type="RefSeq" id="XP_003284162.1">
    <property type="nucleotide sequence ID" value="XM_003284114.1"/>
</dbReference>
<dbReference type="Proteomes" id="UP000001064">
    <property type="component" value="Unassembled WGS sequence"/>
</dbReference>
<gene>
    <name evidence="2" type="ORF">DICPUDRAFT_147922</name>
</gene>
<dbReference type="VEuPathDB" id="AmoebaDB:DICPUDRAFT_147922"/>
<dbReference type="KEGG" id="dpp:DICPUDRAFT_147922"/>
<evidence type="ECO:0000259" key="1">
    <source>
        <dbReference type="Pfam" id="PF01636"/>
    </source>
</evidence>
<organism evidence="2 3">
    <name type="scientific">Dictyostelium purpureum</name>
    <name type="common">Slime mold</name>
    <dbReference type="NCBI Taxonomy" id="5786"/>
    <lineage>
        <taxon>Eukaryota</taxon>
        <taxon>Amoebozoa</taxon>
        <taxon>Evosea</taxon>
        <taxon>Eumycetozoa</taxon>
        <taxon>Dictyostelia</taxon>
        <taxon>Dictyosteliales</taxon>
        <taxon>Dictyosteliaceae</taxon>
        <taxon>Dictyostelium</taxon>
    </lineage>
</organism>
<dbReference type="EMBL" id="GL870960">
    <property type="protein sequence ID" value="EGC39258.1"/>
    <property type="molecule type" value="Genomic_DNA"/>
</dbReference>
<dbReference type="InterPro" id="IPR011009">
    <property type="entry name" value="Kinase-like_dom_sf"/>
</dbReference>
<dbReference type="AlphaFoldDB" id="F0Z9S1"/>
<sequence>MKLSEIEELYNQVPYCKEWNRVKIKEITKGFSNEFKYLIENIDSENNIIEKVFIRISSIKLKEEKIEEFKRTKLLNSITDDFNMTRAIEMGVFEKNNNSEGYVWILTNWIEGTDFRDDLPKLPLKKQYELGLDAGRLLKLFHSLEIKDTSNIYNRDNIERKLRIIQDFENTKDIRFENDELIIKFIKENLDTVYKLDCQKLVLKHGDYHVGNMVLTDTNQFAVIDFNRSCYGFALDEFQRIQNFDIECSVHFSIGQIDGYFGNKSSEILNNHSFWYSFKTFVAMSLISGVHWARTFDQSIVDGMIYRAQEALSHFNNFKDDIPSWYLEFKQQQQQKEATEDIENSKFNEESILSQKKQLESI</sequence>
<dbReference type="GeneID" id="10510067"/>
<name>F0Z9S1_DICPU</name>
<dbReference type="STRING" id="5786.F0Z9S1"/>
<dbReference type="InParanoid" id="F0Z9S1"/>
<dbReference type="Gene3D" id="3.90.1200.10">
    <property type="match status" value="1"/>
</dbReference>
<dbReference type="PANTHER" id="PTHR41283">
    <property type="entry name" value="AMINOGLYCOSIDE PHOSPHOTRANSFERASE"/>
    <property type="match status" value="1"/>
</dbReference>
<reference evidence="3" key="1">
    <citation type="journal article" date="2011" name="Genome Biol.">
        <title>Comparative genomics of the social amoebae Dictyostelium discoideum and Dictyostelium purpureum.</title>
        <authorList>
            <consortium name="US DOE Joint Genome Institute (JGI-PGF)"/>
            <person name="Sucgang R."/>
            <person name="Kuo A."/>
            <person name="Tian X."/>
            <person name="Salerno W."/>
            <person name="Parikh A."/>
            <person name="Feasley C.L."/>
            <person name="Dalin E."/>
            <person name="Tu H."/>
            <person name="Huang E."/>
            <person name="Barry K."/>
            <person name="Lindquist E."/>
            <person name="Shapiro H."/>
            <person name="Bruce D."/>
            <person name="Schmutz J."/>
            <person name="Salamov A."/>
            <person name="Fey P."/>
            <person name="Gaudet P."/>
            <person name="Anjard C."/>
            <person name="Babu M.M."/>
            <person name="Basu S."/>
            <person name="Bushmanova Y."/>
            <person name="van der Wel H."/>
            <person name="Katoh-Kurasawa M."/>
            <person name="Dinh C."/>
            <person name="Coutinho P.M."/>
            <person name="Saito T."/>
            <person name="Elias M."/>
            <person name="Schaap P."/>
            <person name="Kay R.R."/>
            <person name="Henrissat B."/>
            <person name="Eichinger L."/>
            <person name="Rivero F."/>
            <person name="Putnam N.H."/>
            <person name="West C.M."/>
            <person name="Loomis W.F."/>
            <person name="Chisholm R.L."/>
            <person name="Shaulsky G."/>
            <person name="Strassmann J.E."/>
            <person name="Queller D.C."/>
            <person name="Kuspa A."/>
            <person name="Grigoriev I.V."/>
        </authorList>
    </citation>
    <scope>NUCLEOTIDE SEQUENCE [LARGE SCALE GENOMIC DNA]</scope>
    <source>
        <strain evidence="3">QSDP1</strain>
    </source>
</reference>
<dbReference type="PANTHER" id="PTHR41283:SF1">
    <property type="entry name" value="AMINOGLYCOSIDE PHOSPHOTRANSFERASE DOMAIN-CONTAINING PROTEIN"/>
    <property type="match status" value="1"/>
</dbReference>
<dbReference type="OMA" id="EFNRITW"/>
<evidence type="ECO:0000313" key="2">
    <source>
        <dbReference type="EMBL" id="EGC39258.1"/>
    </source>
</evidence>
<dbReference type="Pfam" id="PF01636">
    <property type="entry name" value="APH"/>
    <property type="match status" value="1"/>
</dbReference>
<dbReference type="SUPFAM" id="SSF56112">
    <property type="entry name" value="Protein kinase-like (PK-like)"/>
    <property type="match status" value="1"/>
</dbReference>
<dbReference type="OrthoDB" id="10555397at2759"/>
<evidence type="ECO:0000313" key="3">
    <source>
        <dbReference type="Proteomes" id="UP000001064"/>
    </source>
</evidence>
<dbReference type="InterPro" id="IPR002575">
    <property type="entry name" value="Aminoglycoside_PTrfase"/>
</dbReference>
<accession>F0Z9S1</accession>
<proteinExistence type="predicted"/>
<feature type="domain" description="Aminoglycoside phosphotransferase" evidence="1">
    <location>
        <begin position="24"/>
        <end position="260"/>
    </location>
</feature>
<protein>
    <recommendedName>
        <fullName evidence="1">Aminoglycoside phosphotransferase domain-containing protein</fullName>
    </recommendedName>
</protein>
<dbReference type="eggNOG" id="ENOG502RHSQ">
    <property type="taxonomic scope" value="Eukaryota"/>
</dbReference>
<keyword evidence="3" id="KW-1185">Reference proteome</keyword>